<dbReference type="Proteomes" id="UP000538666">
    <property type="component" value="Unassembled WGS sequence"/>
</dbReference>
<feature type="transmembrane region" description="Helical" evidence="1">
    <location>
        <begin position="6"/>
        <end position="25"/>
    </location>
</feature>
<dbReference type="EMBL" id="JACHEK010000004">
    <property type="protein sequence ID" value="MBB6144137.1"/>
    <property type="molecule type" value="Genomic_DNA"/>
</dbReference>
<name>A0A841JUJ6_9BACT</name>
<accession>A0A841JUJ6</accession>
<dbReference type="RefSeq" id="WP_050059191.1">
    <property type="nucleotide sequence ID" value="NZ_JACHEK010000004.1"/>
</dbReference>
<gene>
    <name evidence="2" type="ORF">HNQ77_002089</name>
</gene>
<proteinExistence type="predicted"/>
<evidence type="ECO:0000256" key="1">
    <source>
        <dbReference type="SAM" id="Phobius"/>
    </source>
</evidence>
<protein>
    <submittedName>
        <fullName evidence="2">CPA1 family monovalent cation:H+ antiporter</fullName>
    </submittedName>
</protein>
<sequence length="99" mass="10865">MDHVSYVLVLLIGLLCVVAAVAGLAHRLAVSYPIVLVIFGLLCSLLPHIPRIPLPPSLVFLVILPPLLYVAAWQTNGRIGDRVHRKLERELDLGESRLA</sequence>
<organism evidence="2 3">
    <name type="scientific">Silvibacterium bohemicum</name>
    <dbReference type="NCBI Taxonomy" id="1577686"/>
    <lineage>
        <taxon>Bacteria</taxon>
        <taxon>Pseudomonadati</taxon>
        <taxon>Acidobacteriota</taxon>
        <taxon>Terriglobia</taxon>
        <taxon>Terriglobales</taxon>
        <taxon>Acidobacteriaceae</taxon>
        <taxon>Silvibacterium</taxon>
    </lineage>
</organism>
<evidence type="ECO:0000313" key="3">
    <source>
        <dbReference type="Proteomes" id="UP000538666"/>
    </source>
</evidence>
<feature type="transmembrane region" description="Helical" evidence="1">
    <location>
        <begin position="32"/>
        <end position="49"/>
    </location>
</feature>
<dbReference type="AlphaFoldDB" id="A0A841JUJ6"/>
<keyword evidence="3" id="KW-1185">Reference proteome</keyword>
<comment type="caution">
    <text evidence="2">The sequence shown here is derived from an EMBL/GenBank/DDBJ whole genome shotgun (WGS) entry which is preliminary data.</text>
</comment>
<evidence type="ECO:0000313" key="2">
    <source>
        <dbReference type="EMBL" id="MBB6144137.1"/>
    </source>
</evidence>
<reference evidence="2 3" key="1">
    <citation type="submission" date="2020-08" db="EMBL/GenBank/DDBJ databases">
        <title>Genomic Encyclopedia of Type Strains, Phase IV (KMG-IV): sequencing the most valuable type-strain genomes for metagenomic binning, comparative biology and taxonomic classification.</title>
        <authorList>
            <person name="Goeker M."/>
        </authorList>
    </citation>
    <scope>NUCLEOTIDE SEQUENCE [LARGE SCALE GENOMIC DNA]</scope>
    <source>
        <strain evidence="2 3">DSM 103733</strain>
    </source>
</reference>
<keyword evidence="1" id="KW-1133">Transmembrane helix</keyword>
<feature type="transmembrane region" description="Helical" evidence="1">
    <location>
        <begin position="55"/>
        <end position="72"/>
    </location>
</feature>
<keyword evidence="1" id="KW-0472">Membrane</keyword>
<keyword evidence="1" id="KW-0812">Transmembrane</keyword>